<dbReference type="InterPro" id="IPR014057">
    <property type="entry name" value="HI1420"/>
</dbReference>
<reference evidence="2 3" key="1">
    <citation type="submission" date="2017-11" db="EMBL/GenBank/DDBJ databases">
        <title>Draft Genome Sequence of Methylobacter psychrotolerans Sph1T, an Obligate Methanotroph from Low-Temperature Environments.</title>
        <authorList>
            <person name="Oshkin I.Y."/>
            <person name="Miroshnikov K."/>
            <person name="Belova S.E."/>
            <person name="Korzhenkov A."/>
            <person name="Toshchakov S.V."/>
            <person name="Dedysh S.N."/>
        </authorList>
    </citation>
    <scope>NUCLEOTIDE SEQUENCE [LARGE SCALE GENOMIC DNA]</scope>
    <source>
        <strain evidence="2 3">Sph1</strain>
    </source>
</reference>
<accession>A0A2S5CQC0</accession>
<dbReference type="PANTHER" id="PTHR40275">
    <property type="entry name" value="SSL7038 PROTEIN"/>
    <property type="match status" value="1"/>
</dbReference>
<evidence type="ECO:0000313" key="1">
    <source>
        <dbReference type="EMBL" id="POZ51810.1"/>
    </source>
</evidence>
<evidence type="ECO:0000313" key="3">
    <source>
        <dbReference type="Proteomes" id="UP000237423"/>
    </source>
</evidence>
<dbReference type="Proteomes" id="UP000237423">
    <property type="component" value="Unassembled WGS sequence"/>
</dbReference>
<comment type="caution">
    <text evidence="2">The sequence shown here is derived from an EMBL/GenBank/DDBJ whole genome shotgun (WGS) entry which is preliminary data.</text>
</comment>
<gene>
    <name evidence="2" type="ORF">AADEFJLK_00028</name>
    <name evidence="1" type="ORF">AADEFJLK_02684</name>
</gene>
<name>A0A2S5CQC0_9GAMM</name>
<dbReference type="EMBL" id="PGFZ01000001">
    <property type="protein sequence ID" value="POZ53019.1"/>
    <property type="molecule type" value="Genomic_DNA"/>
</dbReference>
<protein>
    <submittedName>
        <fullName evidence="2">Putative addiction module antidote protein</fullName>
    </submittedName>
</protein>
<dbReference type="EMBL" id="PGFZ01000005">
    <property type="protein sequence ID" value="POZ51810.1"/>
    <property type="molecule type" value="Genomic_DNA"/>
</dbReference>
<sequence length="86" mass="9343">MDDYITVLFDEYAESGDTASLMASLRVVSRVKGVSRIAEVSGFSRKGVQKALSENGNPQFGSVNAIMHAMGYRLTPQKLPVENHAP</sequence>
<dbReference type="PANTHER" id="PTHR40275:SF1">
    <property type="entry name" value="SSL7038 PROTEIN"/>
    <property type="match status" value="1"/>
</dbReference>
<organism evidence="2 3">
    <name type="scientific">Methylovulum psychrotolerans</name>
    <dbReference type="NCBI Taxonomy" id="1704499"/>
    <lineage>
        <taxon>Bacteria</taxon>
        <taxon>Pseudomonadati</taxon>
        <taxon>Pseudomonadota</taxon>
        <taxon>Gammaproteobacteria</taxon>
        <taxon>Methylococcales</taxon>
        <taxon>Methylococcaceae</taxon>
        <taxon>Methylovulum</taxon>
    </lineage>
</organism>
<dbReference type="Pfam" id="PF21716">
    <property type="entry name" value="dnstrm_HI1420"/>
    <property type="match status" value="1"/>
</dbReference>
<evidence type="ECO:0000313" key="2">
    <source>
        <dbReference type="EMBL" id="POZ53019.1"/>
    </source>
</evidence>
<dbReference type="RefSeq" id="WP_428839019.1">
    <property type="nucleotide sequence ID" value="NZ_PGFZ01000001.1"/>
</dbReference>
<dbReference type="AlphaFoldDB" id="A0A2S5CQC0"/>
<proteinExistence type="predicted"/>